<comment type="caution">
    <text evidence="2">The sequence shown here is derived from an EMBL/GenBank/DDBJ whole genome shotgun (WGS) entry which is preliminary data.</text>
</comment>
<name>A0ABX2EUV4_9BURK</name>
<feature type="transmembrane region" description="Helical" evidence="1">
    <location>
        <begin position="12"/>
        <end position="32"/>
    </location>
</feature>
<organism evidence="2 3">
    <name type="scientific">Pseudaquabacterium terrae</name>
    <dbReference type="NCBI Taxonomy" id="2732868"/>
    <lineage>
        <taxon>Bacteria</taxon>
        <taxon>Pseudomonadati</taxon>
        <taxon>Pseudomonadota</taxon>
        <taxon>Betaproteobacteria</taxon>
        <taxon>Burkholderiales</taxon>
        <taxon>Sphaerotilaceae</taxon>
        <taxon>Pseudaquabacterium</taxon>
    </lineage>
</organism>
<proteinExistence type="predicted"/>
<evidence type="ECO:0008006" key="4">
    <source>
        <dbReference type="Google" id="ProtNLM"/>
    </source>
</evidence>
<evidence type="ECO:0000313" key="3">
    <source>
        <dbReference type="Proteomes" id="UP000737171"/>
    </source>
</evidence>
<gene>
    <name evidence="2" type="ORF">HLB44_34995</name>
</gene>
<keyword evidence="3" id="KW-1185">Reference proteome</keyword>
<evidence type="ECO:0000313" key="2">
    <source>
        <dbReference type="EMBL" id="NRF72204.1"/>
    </source>
</evidence>
<keyword evidence="1" id="KW-0472">Membrane</keyword>
<dbReference type="Proteomes" id="UP000737171">
    <property type="component" value="Unassembled WGS sequence"/>
</dbReference>
<dbReference type="RefSeq" id="WP_173135004.1">
    <property type="nucleotide sequence ID" value="NZ_JABRWJ010000019.1"/>
</dbReference>
<sequence length="84" mass="8901">MKVSNLKVGIHQWIDLGLLMLLLAAILAFSVLCMNGAQQYVDNTLDDGDRGIALAADVKCARKAVRLVDAVGVSKLQSLPHAAA</sequence>
<accession>A0ABX2EUV4</accession>
<keyword evidence="1" id="KW-1133">Transmembrane helix</keyword>
<reference evidence="2 3" key="1">
    <citation type="submission" date="2020-05" db="EMBL/GenBank/DDBJ databases">
        <title>Aquincola sp. isolate from soil.</title>
        <authorList>
            <person name="Han J."/>
            <person name="Kim D.-U."/>
        </authorList>
    </citation>
    <scope>NUCLEOTIDE SEQUENCE [LARGE SCALE GENOMIC DNA]</scope>
    <source>
        <strain evidence="2 3">S2</strain>
    </source>
</reference>
<evidence type="ECO:0000256" key="1">
    <source>
        <dbReference type="SAM" id="Phobius"/>
    </source>
</evidence>
<protein>
    <recommendedName>
        <fullName evidence="4">Flp pilus-assembly TadG-like N-terminal domain-containing protein</fullName>
    </recommendedName>
</protein>
<dbReference type="EMBL" id="JABRWJ010000019">
    <property type="protein sequence ID" value="NRF72204.1"/>
    <property type="molecule type" value="Genomic_DNA"/>
</dbReference>
<keyword evidence="1" id="KW-0812">Transmembrane</keyword>